<organism evidence="2 3">
    <name type="scientific">Parabacteroides chartae</name>
    <dbReference type="NCBI Taxonomy" id="1037355"/>
    <lineage>
        <taxon>Bacteria</taxon>
        <taxon>Pseudomonadati</taxon>
        <taxon>Bacteroidota</taxon>
        <taxon>Bacteroidia</taxon>
        <taxon>Bacteroidales</taxon>
        <taxon>Tannerellaceae</taxon>
        <taxon>Parabacteroides</taxon>
    </lineage>
</organism>
<evidence type="ECO:0000313" key="2">
    <source>
        <dbReference type="EMBL" id="SKB67135.1"/>
    </source>
</evidence>
<protein>
    <recommendedName>
        <fullName evidence="4">DUF3592 domain-containing protein</fullName>
    </recommendedName>
</protein>
<evidence type="ECO:0008006" key="4">
    <source>
        <dbReference type="Google" id="ProtNLM"/>
    </source>
</evidence>
<evidence type="ECO:0000313" key="3">
    <source>
        <dbReference type="Proteomes" id="UP000190852"/>
    </source>
</evidence>
<keyword evidence="1" id="KW-1133">Transmembrane helix</keyword>
<dbReference type="RefSeq" id="WP_079683747.1">
    <property type="nucleotide sequence ID" value="NZ_FUYQ01000016.1"/>
</dbReference>
<dbReference type="EMBL" id="FUYQ01000016">
    <property type="protein sequence ID" value="SKB67135.1"/>
    <property type="molecule type" value="Genomic_DNA"/>
</dbReference>
<gene>
    <name evidence="2" type="ORF">SAMN05660349_02285</name>
</gene>
<keyword evidence="1" id="KW-0812">Transmembrane</keyword>
<feature type="transmembrane region" description="Helical" evidence="1">
    <location>
        <begin position="20"/>
        <end position="45"/>
    </location>
</feature>
<keyword evidence="1" id="KW-0472">Membrane</keyword>
<evidence type="ECO:0000256" key="1">
    <source>
        <dbReference type="SAM" id="Phobius"/>
    </source>
</evidence>
<sequence>MKKNVNKGKLKTSRIMYINIFGRSIHFFHLVLIGFGLFAVGYIAIGSIESAYLAKNGIFTKGVITDIRKSGSKGVKDYYYKFNYNGIEYSNSTLHLSKNIGDTVEVVFIKDNPTKNRLKERLVSTYGFFLKGNQNLNKRR</sequence>
<proteinExistence type="predicted"/>
<reference evidence="3" key="1">
    <citation type="submission" date="2017-02" db="EMBL/GenBank/DDBJ databases">
        <authorList>
            <person name="Varghese N."/>
            <person name="Submissions S."/>
        </authorList>
    </citation>
    <scope>NUCLEOTIDE SEQUENCE [LARGE SCALE GENOMIC DNA]</scope>
    <source>
        <strain evidence="3">DSM 24967</strain>
    </source>
</reference>
<name>A0A1T5D621_9BACT</name>
<keyword evidence="3" id="KW-1185">Reference proteome</keyword>
<accession>A0A1T5D621</accession>
<dbReference type="Proteomes" id="UP000190852">
    <property type="component" value="Unassembled WGS sequence"/>
</dbReference>
<dbReference type="AlphaFoldDB" id="A0A1T5D621"/>